<dbReference type="GO" id="GO:0043565">
    <property type="term" value="F:sequence-specific DNA binding"/>
    <property type="evidence" value="ECO:0007669"/>
    <property type="project" value="InterPro"/>
</dbReference>
<keyword evidence="2" id="KW-0238">DNA-binding</keyword>
<dbReference type="PANTHER" id="PTHR43280:SF29">
    <property type="entry name" value="ARAC-FAMILY TRANSCRIPTIONAL REGULATOR"/>
    <property type="match status" value="1"/>
</dbReference>
<dbReference type="InterPro" id="IPR009057">
    <property type="entry name" value="Homeodomain-like_sf"/>
</dbReference>
<dbReference type="SUPFAM" id="SSF46689">
    <property type="entry name" value="Homeodomain-like"/>
    <property type="match status" value="1"/>
</dbReference>
<dbReference type="PROSITE" id="PS00041">
    <property type="entry name" value="HTH_ARAC_FAMILY_1"/>
    <property type="match status" value="1"/>
</dbReference>
<reference evidence="5" key="2">
    <citation type="submission" date="2020-09" db="EMBL/GenBank/DDBJ databases">
        <authorList>
            <person name="Sun Q."/>
            <person name="Kim S."/>
        </authorList>
    </citation>
    <scope>NUCLEOTIDE SEQUENCE</scope>
    <source>
        <strain evidence="5">KCTC 23430</strain>
    </source>
</reference>
<dbReference type="AlphaFoldDB" id="A0A918XKA7"/>
<dbReference type="SUPFAM" id="SSF54427">
    <property type="entry name" value="NTF2-like"/>
    <property type="match status" value="1"/>
</dbReference>
<keyword evidence="6" id="KW-1185">Reference proteome</keyword>
<dbReference type="Gene3D" id="3.10.450.50">
    <property type="match status" value="1"/>
</dbReference>
<proteinExistence type="predicted"/>
<dbReference type="SMART" id="SM00342">
    <property type="entry name" value="HTH_ARAC"/>
    <property type="match status" value="1"/>
</dbReference>
<reference evidence="5" key="1">
    <citation type="journal article" date="2014" name="Int. J. Syst. Evol. Microbiol.">
        <title>Complete genome sequence of Corynebacterium casei LMG S-19264T (=DSM 44701T), isolated from a smear-ripened cheese.</title>
        <authorList>
            <consortium name="US DOE Joint Genome Institute (JGI-PGF)"/>
            <person name="Walter F."/>
            <person name="Albersmeier A."/>
            <person name="Kalinowski J."/>
            <person name="Ruckert C."/>
        </authorList>
    </citation>
    <scope>NUCLEOTIDE SEQUENCE</scope>
    <source>
        <strain evidence="5">KCTC 23430</strain>
    </source>
</reference>
<evidence type="ECO:0000256" key="3">
    <source>
        <dbReference type="ARBA" id="ARBA00023163"/>
    </source>
</evidence>
<dbReference type="InterPro" id="IPR018060">
    <property type="entry name" value="HTH_AraC"/>
</dbReference>
<evidence type="ECO:0000259" key="4">
    <source>
        <dbReference type="PROSITE" id="PS01124"/>
    </source>
</evidence>
<dbReference type="PROSITE" id="PS01124">
    <property type="entry name" value="HTH_ARAC_FAMILY_2"/>
    <property type="match status" value="1"/>
</dbReference>
<dbReference type="Proteomes" id="UP000644693">
    <property type="component" value="Unassembled WGS sequence"/>
</dbReference>
<keyword evidence="3" id="KW-0804">Transcription</keyword>
<name>A0A918XKA7_9GAMM</name>
<dbReference type="EMBL" id="BMYM01000002">
    <property type="protein sequence ID" value="GHD35802.1"/>
    <property type="molecule type" value="Genomic_DNA"/>
</dbReference>
<accession>A0A918XKA7</accession>
<gene>
    <name evidence="5" type="ORF">GCM10007053_23200</name>
</gene>
<dbReference type="Gene3D" id="1.10.10.60">
    <property type="entry name" value="Homeodomain-like"/>
    <property type="match status" value="2"/>
</dbReference>
<evidence type="ECO:0000256" key="1">
    <source>
        <dbReference type="ARBA" id="ARBA00023015"/>
    </source>
</evidence>
<sequence>MISADFVATYFEAWNHGDAGAVADLLGSDGTYLDIPTQQTLSGEDLLIHLREFFDQGECRYQLVGEILTGENTIAFQYQAVPEPGSTSPPWTGAEFVTFEGDAAVRIEDYYRTPAMEAGEGGWKRRVQRYAKSGLDESALQDVMGRLGELMESEECYLDPDLTLPQLAEQLACSVNHLSQVINAGFGMSFYDYVNGYRVRRAEVLLAADTSPPQAILDIALAVGFNSSSTFYSAFKKVTGQTPAQYRKTGSQPE</sequence>
<dbReference type="PANTHER" id="PTHR43280">
    <property type="entry name" value="ARAC-FAMILY TRANSCRIPTIONAL REGULATOR"/>
    <property type="match status" value="1"/>
</dbReference>
<dbReference type="InterPro" id="IPR020449">
    <property type="entry name" value="Tscrpt_reg_AraC-type_HTH"/>
</dbReference>
<organism evidence="5 6">
    <name type="scientific">Parahalioglobus pacificus</name>
    <dbReference type="NCBI Taxonomy" id="930806"/>
    <lineage>
        <taxon>Bacteria</taxon>
        <taxon>Pseudomonadati</taxon>
        <taxon>Pseudomonadota</taxon>
        <taxon>Gammaproteobacteria</taxon>
        <taxon>Cellvibrionales</taxon>
        <taxon>Halieaceae</taxon>
        <taxon>Parahalioglobus</taxon>
    </lineage>
</organism>
<keyword evidence="1" id="KW-0805">Transcription regulation</keyword>
<protein>
    <recommendedName>
        <fullName evidence="4">HTH araC/xylS-type domain-containing protein</fullName>
    </recommendedName>
</protein>
<dbReference type="Pfam" id="PF12680">
    <property type="entry name" value="SnoaL_2"/>
    <property type="match status" value="1"/>
</dbReference>
<dbReference type="InterPro" id="IPR037401">
    <property type="entry name" value="SnoaL-like"/>
</dbReference>
<feature type="domain" description="HTH araC/xylS-type" evidence="4">
    <location>
        <begin position="141"/>
        <end position="249"/>
    </location>
</feature>
<dbReference type="InterPro" id="IPR032710">
    <property type="entry name" value="NTF2-like_dom_sf"/>
</dbReference>
<evidence type="ECO:0000313" key="6">
    <source>
        <dbReference type="Proteomes" id="UP000644693"/>
    </source>
</evidence>
<dbReference type="GO" id="GO:0003700">
    <property type="term" value="F:DNA-binding transcription factor activity"/>
    <property type="evidence" value="ECO:0007669"/>
    <property type="project" value="InterPro"/>
</dbReference>
<dbReference type="Pfam" id="PF12833">
    <property type="entry name" value="HTH_18"/>
    <property type="match status" value="1"/>
</dbReference>
<evidence type="ECO:0000256" key="2">
    <source>
        <dbReference type="ARBA" id="ARBA00023125"/>
    </source>
</evidence>
<comment type="caution">
    <text evidence="5">The sequence shown here is derived from an EMBL/GenBank/DDBJ whole genome shotgun (WGS) entry which is preliminary data.</text>
</comment>
<dbReference type="InterPro" id="IPR018062">
    <property type="entry name" value="HTH_AraC-typ_CS"/>
</dbReference>
<dbReference type="RefSeq" id="WP_189477957.1">
    <property type="nucleotide sequence ID" value="NZ_BMYM01000002.1"/>
</dbReference>
<evidence type="ECO:0000313" key="5">
    <source>
        <dbReference type="EMBL" id="GHD35802.1"/>
    </source>
</evidence>
<dbReference type="PRINTS" id="PR00032">
    <property type="entry name" value="HTHARAC"/>
</dbReference>